<dbReference type="InterPro" id="IPR036249">
    <property type="entry name" value="Thioredoxin-like_sf"/>
</dbReference>
<accession>A0A9X4RJR2</accession>
<proteinExistence type="predicted"/>
<dbReference type="Proteomes" id="UP001152872">
    <property type="component" value="Unassembled WGS sequence"/>
</dbReference>
<name>A0A9X4RJR2_9CYAN</name>
<evidence type="ECO:0000313" key="2">
    <source>
        <dbReference type="EMBL" id="MDG3497338.1"/>
    </source>
</evidence>
<dbReference type="AlphaFoldDB" id="A0A9X4RJR2"/>
<dbReference type="SUPFAM" id="SSF47616">
    <property type="entry name" value="GST C-terminal domain-like"/>
    <property type="match status" value="1"/>
</dbReference>
<dbReference type="Pfam" id="PF13410">
    <property type="entry name" value="GST_C_2"/>
    <property type="match status" value="1"/>
</dbReference>
<evidence type="ECO:0000313" key="3">
    <source>
        <dbReference type="Proteomes" id="UP001152872"/>
    </source>
</evidence>
<sequence>MYFPILYSFRRCPYAIRARMALAYAGIKYELREVSLKNKPQPMLDISPKGTTPVMQVFTEKDFQVLEESLDIMNWAIQKNDPFDWRDLSDDDATIAKYLIATNDREFKIALDRYKYPNRFPEKTQEFYRLQAEEFLQVLELQLKKRSPEQDRNFLISDRQTFADVAIFPFIRQFAYVDIDWFQSSPYQCLQRWLQWHETSALFELVMQKYPVWIPEQEAVIINMN</sequence>
<dbReference type="PANTHER" id="PTHR43968:SF6">
    <property type="entry name" value="GLUTATHIONE S-TRANSFERASE OMEGA"/>
    <property type="match status" value="1"/>
</dbReference>
<dbReference type="EMBL" id="VBTY01000335">
    <property type="protein sequence ID" value="MDG3497338.1"/>
    <property type="molecule type" value="Genomic_DNA"/>
</dbReference>
<dbReference type="InterPro" id="IPR040079">
    <property type="entry name" value="Glutathione_S-Trfase"/>
</dbReference>
<dbReference type="InterPro" id="IPR050983">
    <property type="entry name" value="GST_Omega/HSP26"/>
</dbReference>
<dbReference type="CDD" id="cd03196">
    <property type="entry name" value="GST_C_5"/>
    <property type="match status" value="1"/>
</dbReference>
<dbReference type="RefSeq" id="WP_009629563.1">
    <property type="nucleotide sequence ID" value="NZ_VBTY01000335.1"/>
</dbReference>
<dbReference type="Pfam" id="PF13417">
    <property type="entry name" value="GST_N_3"/>
    <property type="match status" value="1"/>
</dbReference>
<dbReference type="Gene3D" id="3.40.30.10">
    <property type="entry name" value="Glutaredoxin"/>
    <property type="match status" value="1"/>
</dbReference>
<keyword evidence="3" id="KW-1185">Reference proteome</keyword>
<dbReference type="InterPro" id="IPR036282">
    <property type="entry name" value="Glutathione-S-Trfase_C_sf"/>
</dbReference>
<reference evidence="2" key="1">
    <citation type="submission" date="2019-05" db="EMBL/GenBank/DDBJ databases">
        <title>Whole genome sequencing of Pseudanabaena catenata USMAC16.</title>
        <authorList>
            <person name="Khan Z."/>
            <person name="Omar W.M."/>
            <person name="Convey P."/>
            <person name="Merican F."/>
            <person name="Najimudin N."/>
        </authorList>
    </citation>
    <scope>NUCLEOTIDE SEQUENCE</scope>
    <source>
        <strain evidence="2">USMAC16</strain>
    </source>
</reference>
<feature type="domain" description="GST N-terminal" evidence="1">
    <location>
        <begin position="2"/>
        <end position="84"/>
    </location>
</feature>
<dbReference type="SUPFAM" id="SSF52833">
    <property type="entry name" value="Thioredoxin-like"/>
    <property type="match status" value="1"/>
</dbReference>
<dbReference type="PROSITE" id="PS50404">
    <property type="entry name" value="GST_NTER"/>
    <property type="match status" value="1"/>
</dbReference>
<comment type="caution">
    <text evidence="2">The sequence shown here is derived from an EMBL/GenBank/DDBJ whole genome shotgun (WGS) entry which is preliminary data.</text>
</comment>
<protein>
    <submittedName>
        <fullName evidence="2">Glutathione S-transferase</fullName>
    </submittedName>
</protein>
<dbReference type="SFLD" id="SFLDS00019">
    <property type="entry name" value="Glutathione_Transferase_(cytos"/>
    <property type="match status" value="1"/>
</dbReference>
<dbReference type="GO" id="GO:0005737">
    <property type="term" value="C:cytoplasm"/>
    <property type="evidence" value="ECO:0007669"/>
    <property type="project" value="TreeGrafter"/>
</dbReference>
<evidence type="ECO:0000259" key="1">
    <source>
        <dbReference type="PROSITE" id="PS50404"/>
    </source>
</evidence>
<dbReference type="PANTHER" id="PTHR43968">
    <property type="match status" value="1"/>
</dbReference>
<gene>
    <name evidence="2" type="ORF">FEV09_22660</name>
</gene>
<dbReference type="Gene3D" id="1.20.1050.10">
    <property type="match status" value="1"/>
</dbReference>
<organism evidence="2 3">
    <name type="scientific">Pseudanabaena catenata USMAC16</name>
    <dbReference type="NCBI Taxonomy" id="1855837"/>
    <lineage>
        <taxon>Bacteria</taxon>
        <taxon>Bacillati</taxon>
        <taxon>Cyanobacteriota</taxon>
        <taxon>Cyanophyceae</taxon>
        <taxon>Pseudanabaenales</taxon>
        <taxon>Pseudanabaenaceae</taxon>
        <taxon>Pseudanabaena</taxon>
    </lineage>
</organism>
<dbReference type="InterPro" id="IPR004045">
    <property type="entry name" value="Glutathione_S-Trfase_N"/>
</dbReference>